<gene>
    <name evidence="1" type="ORF">ACFFUV_04525</name>
</gene>
<evidence type="ECO:0000313" key="2">
    <source>
        <dbReference type="Proteomes" id="UP001589645"/>
    </source>
</evidence>
<sequence length="403" mass="46461">MERGWNDFISLYGNIEGARSAFEKVCGSLLRAEYPSQAFEVKAYRGDDGIDIFVGSDIKSESLEVFQCKFFVNDFSYSQHSQINKSFDKIMSNESYNCRKWHLLLPRTLTTDEHKWYSDWKAKKIKQYKLDPENVVLWDGDKIIDHLKNCELYNRWFKIEDSLKIEAIHSAIMGDSGGLDVPGEKEIRELDNYLYKTSSFIPSEMRMDFAKILAELAQNAHQHGDSQSVSVCSNGSVVKFKYDGREFNPLEFDVKPYHGMGIRSTKGFLDIYSDSVSCKYSLDEYGVNIVSFVFSSGLNPHQTENPCYIFASHSISSSSLYPDINRAIDFNCNIVEIDLVRTIMHFSNLSILINECVKRTRAYGTKFKFIVSGSSLTKRMISSLHMRQAFSQEDLERIEWEYK</sequence>
<keyword evidence="2" id="KW-1185">Reference proteome</keyword>
<name>A0ABV5HJ85_9VIBR</name>
<dbReference type="EMBL" id="JBHMEP010000001">
    <property type="protein sequence ID" value="MFB9134234.1"/>
    <property type="molecule type" value="Genomic_DNA"/>
</dbReference>
<accession>A0ABV5HJ85</accession>
<dbReference type="Proteomes" id="UP001589645">
    <property type="component" value="Unassembled WGS sequence"/>
</dbReference>
<comment type="caution">
    <text evidence="1">The sequence shown here is derived from an EMBL/GenBank/DDBJ whole genome shotgun (WGS) entry which is preliminary data.</text>
</comment>
<dbReference type="RefSeq" id="WP_390190043.1">
    <property type="nucleotide sequence ID" value="NZ_JBHMEP010000001.1"/>
</dbReference>
<evidence type="ECO:0000313" key="1">
    <source>
        <dbReference type="EMBL" id="MFB9134234.1"/>
    </source>
</evidence>
<proteinExistence type="predicted"/>
<reference evidence="1 2" key="1">
    <citation type="submission" date="2024-09" db="EMBL/GenBank/DDBJ databases">
        <authorList>
            <person name="Sun Q."/>
            <person name="Mori K."/>
        </authorList>
    </citation>
    <scope>NUCLEOTIDE SEQUENCE [LARGE SCALE GENOMIC DNA]</scope>
    <source>
        <strain evidence="1 2">CECT 8064</strain>
    </source>
</reference>
<organism evidence="1 2">
    <name type="scientific">Vibrio olivae</name>
    <dbReference type="NCBI Taxonomy" id="1243002"/>
    <lineage>
        <taxon>Bacteria</taxon>
        <taxon>Pseudomonadati</taxon>
        <taxon>Pseudomonadota</taxon>
        <taxon>Gammaproteobacteria</taxon>
        <taxon>Vibrionales</taxon>
        <taxon>Vibrionaceae</taxon>
        <taxon>Vibrio</taxon>
    </lineage>
</organism>
<protein>
    <submittedName>
        <fullName evidence="1">Uncharacterized protein</fullName>
    </submittedName>
</protein>